<feature type="transmembrane region" description="Helical" evidence="1">
    <location>
        <begin position="5"/>
        <end position="21"/>
    </location>
</feature>
<reference evidence="2 3" key="1">
    <citation type="submission" date="2010-08" db="EMBL/GenBank/DDBJ databases">
        <authorList>
            <person name="Weinstock G."/>
            <person name="Sodergren E."/>
            <person name="Clifton S."/>
            <person name="Fulton L."/>
            <person name="Fulton B."/>
            <person name="Courtney L."/>
            <person name="Fronick C."/>
            <person name="Harrison M."/>
            <person name="Strong C."/>
            <person name="Farmer C."/>
            <person name="Delahaunty K."/>
            <person name="Markovic C."/>
            <person name="Hall O."/>
            <person name="Minx P."/>
            <person name="Tomlinson C."/>
            <person name="Mitreva M."/>
            <person name="Hou S."/>
            <person name="Chen J."/>
            <person name="Wollam A."/>
            <person name="Pepin K.H."/>
            <person name="Johnson M."/>
            <person name="Bhonagiri V."/>
            <person name="Zhang X."/>
            <person name="Suruliraj S."/>
            <person name="Warren W."/>
            <person name="Chinwalla A."/>
            <person name="Mardis E.R."/>
            <person name="Wilson R.K."/>
        </authorList>
    </citation>
    <scope>NUCLEOTIDE SEQUENCE [LARGE SCALE GENOMIC DNA]</scope>
    <source>
        <strain evidence="2 3">F0399</strain>
    </source>
</reference>
<keyword evidence="1" id="KW-0472">Membrane</keyword>
<feature type="transmembrane region" description="Helical" evidence="1">
    <location>
        <begin position="27"/>
        <end position="47"/>
    </location>
</feature>
<proteinExistence type="predicted"/>
<evidence type="ECO:0000256" key="1">
    <source>
        <dbReference type="SAM" id="Phobius"/>
    </source>
</evidence>
<feature type="transmembrane region" description="Helical" evidence="1">
    <location>
        <begin position="116"/>
        <end position="137"/>
    </location>
</feature>
<dbReference type="Proteomes" id="UP000004633">
    <property type="component" value="Unassembled WGS sequence"/>
</dbReference>
<keyword evidence="3" id="KW-1185">Reference proteome</keyword>
<sequence>MAVSFYFAFDLIFLAVYTLIACGKGGAYGVGVAVPAILVIVPFVPIVKEIPWRRLCLAAGGGFFLLYGMALLLVEPEFLEDRLLEVTLFVGAYIVIQLLALLLLRYFCTDMEKRGRYIAIGVSVAVFWGIWGLFYYLGGTPVLSNWFFRGAA</sequence>
<feature type="transmembrane region" description="Helical" evidence="1">
    <location>
        <begin position="54"/>
        <end position="74"/>
    </location>
</feature>
<name>E7N599_9FIRM</name>
<evidence type="ECO:0000313" key="2">
    <source>
        <dbReference type="EMBL" id="EFW28673.1"/>
    </source>
</evidence>
<dbReference type="HOGENOM" id="CLU_1721079_0_0_9"/>
<dbReference type="EMBL" id="AECV01000063">
    <property type="protein sequence ID" value="EFW28673.1"/>
    <property type="molecule type" value="Genomic_DNA"/>
</dbReference>
<keyword evidence="1" id="KW-0812">Transmembrane</keyword>
<gene>
    <name evidence="2" type="ORF">HMPREF9555_02194</name>
</gene>
<comment type="caution">
    <text evidence="2">The sequence shown here is derived from an EMBL/GenBank/DDBJ whole genome shotgun (WGS) entry which is preliminary data.</text>
</comment>
<feature type="transmembrane region" description="Helical" evidence="1">
    <location>
        <begin position="86"/>
        <end position="104"/>
    </location>
</feature>
<evidence type="ECO:0000313" key="3">
    <source>
        <dbReference type="Proteomes" id="UP000004633"/>
    </source>
</evidence>
<dbReference type="AlphaFoldDB" id="E7N599"/>
<organism evidence="2 3">
    <name type="scientific">Selenomonas artemidis F0399</name>
    <dbReference type="NCBI Taxonomy" id="749551"/>
    <lineage>
        <taxon>Bacteria</taxon>
        <taxon>Bacillati</taxon>
        <taxon>Bacillota</taxon>
        <taxon>Negativicutes</taxon>
        <taxon>Selenomonadales</taxon>
        <taxon>Selenomonadaceae</taxon>
        <taxon>Selenomonas</taxon>
    </lineage>
</organism>
<accession>E7N599</accession>
<protein>
    <submittedName>
        <fullName evidence="2">Uncharacterized protein</fullName>
    </submittedName>
</protein>
<keyword evidence="1" id="KW-1133">Transmembrane helix</keyword>